<evidence type="ECO:0000256" key="1">
    <source>
        <dbReference type="ARBA" id="ARBA00022679"/>
    </source>
</evidence>
<dbReference type="Proteomes" id="UP000298050">
    <property type="component" value="Unassembled WGS sequence"/>
</dbReference>
<keyword evidence="5" id="KW-1185">Reference proteome</keyword>
<dbReference type="AlphaFoldDB" id="A0A4Z0LUT9"/>
<evidence type="ECO:0000313" key="4">
    <source>
        <dbReference type="EMBL" id="TGD70898.1"/>
    </source>
</evidence>
<feature type="domain" description="N-acetyltransferase" evidence="3">
    <location>
        <begin position="1"/>
        <end position="159"/>
    </location>
</feature>
<gene>
    <name evidence="4" type="ORF">E4634_20035</name>
</gene>
<dbReference type="SUPFAM" id="SSF55729">
    <property type="entry name" value="Acyl-CoA N-acyltransferases (Nat)"/>
    <property type="match status" value="1"/>
</dbReference>
<reference evidence="4 5" key="1">
    <citation type="submission" date="2019-04" db="EMBL/GenBank/DDBJ databases">
        <title>Taxonomy of novel Haliea sp. from mangrove soil of West Coast of India.</title>
        <authorList>
            <person name="Verma A."/>
            <person name="Kumar P."/>
            <person name="Krishnamurthi S."/>
        </authorList>
    </citation>
    <scope>NUCLEOTIDE SEQUENCE [LARGE SCALE GENOMIC DNA]</scope>
    <source>
        <strain evidence="4 5">SAOS-164</strain>
    </source>
</reference>
<name>A0A4Z0LUT9_9GAMM</name>
<evidence type="ECO:0000256" key="2">
    <source>
        <dbReference type="ARBA" id="ARBA00023315"/>
    </source>
</evidence>
<dbReference type="Gene3D" id="3.40.630.30">
    <property type="match status" value="1"/>
</dbReference>
<evidence type="ECO:0000259" key="3">
    <source>
        <dbReference type="PROSITE" id="PS51186"/>
    </source>
</evidence>
<keyword evidence="1 4" id="KW-0808">Transferase</keyword>
<dbReference type="RefSeq" id="WP_135446463.1">
    <property type="nucleotide sequence ID" value="NZ_SRLE01000017.1"/>
</dbReference>
<dbReference type="PANTHER" id="PTHR43877">
    <property type="entry name" value="AMINOALKYLPHOSPHONATE N-ACETYLTRANSFERASE-RELATED-RELATED"/>
    <property type="match status" value="1"/>
</dbReference>
<organism evidence="4 5">
    <name type="scientific">Mangrovimicrobium sediminis</name>
    <dbReference type="NCBI Taxonomy" id="2562682"/>
    <lineage>
        <taxon>Bacteria</taxon>
        <taxon>Pseudomonadati</taxon>
        <taxon>Pseudomonadota</taxon>
        <taxon>Gammaproteobacteria</taxon>
        <taxon>Cellvibrionales</taxon>
        <taxon>Halieaceae</taxon>
        <taxon>Mangrovimicrobium</taxon>
    </lineage>
</organism>
<dbReference type="Pfam" id="PF00583">
    <property type="entry name" value="Acetyltransf_1"/>
    <property type="match status" value="1"/>
</dbReference>
<keyword evidence="2" id="KW-0012">Acyltransferase</keyword>
<dbReference type="OrthoDB" id="9796129at2"/>
<protein>
    <submittedName>
        <fullName evidence="4">GNAT family N-acetyltransferase</fullName>
    </submittedName>
</protein>
<sequence>MSVVNYSHGHRAAVVDMMARLQDHEGALHNSRTPGRQMAGDHFDYLLACCNAQGGCVFVAQHGGEAVGFVVAMLEAEDDADRHLFEPFKRYGVITDLYVDPEARGHGVATSLVARVEGFLRQQEVATVRVSALAANQAAGDFYHDCGYSPYEITYIKEL</sequence>
<evidence type="ECO:0000313" key="5">
    <source>
        <dbReference type="Proteomes" id="UP000298050"/>
    </source>
</evidence>
<dbReference type="EMBL" id="SRLE01000017">
    <property type="protein sequence ID" value="TGD70898.1"/>
    <property type="molecule type" value="Genomic_DNA"/>
</dbReference>
<comment type="caution">
    <text evidence="4">The sequence shown here is derived from an EMBL/GenBank/DDBJ whole genome shotgun (WGS) entry which is preliminary data.</text>
</comment>
<accession>A0A4Z0LUT9</accession>
<dbReference type="PROSITE" id="PS51186">
    <property type="entry name" value="GNAT"/>
    <property type="match status" value="1"/>
</dbReference>
<dbReference type="InterPro" id="IPR050832">
    <property type="entry name" value="Bact_Acetyltransf"/>
</dbReference>
<proteinExistence type="predicted"/>
<dbReference type="PANTHER" id="PTHR43877:SF2">
    <property type="entry name" value="AMINOALKYLPHOSPHONATE N-ACETYLTRANSFERASE-RELATED"/>
    <property type="match status" value="1"/>
</dbReference>
<dbReference type="InterPro" id="IPR000182">
    <property type="entry name" value="GNAT_dom"/>
</dbReference>
<dbReference type="GO" id="GO:0016747">
    <property type="term" value="F:acyltransferase activity, transferring groups other than amino-acyl groups"/>
    <property type="evidence" value="ECO:0007669"/>
    <property type="project" value="InterPro"/>
</dbReference>
<dbReference type="InterPro" id="IPR016181">
    <property type="entry name" value="Acyl_CoA_acyltransferase"/>
</dbReference>
<dbReference type="CDD" id="cd04301">
    <property type="entry name" value="NAT_SF"/>
    <property type="match status" value="1"/>
</dbReference>